<accession>B0CFD6</accession>
<proteinExistence type="predicted"/>
<keyword evidence="2" id="KW-1185">Reference proteome</keyword>
<dbReference type="RefSeq" id="WP_012161406.1">
    <property type="nucleotide sequence ID" value="NC_009925.1"/>
</dbReference>
<dbReference type="HOGENOM" id="CLU_069985_0_0_3"/>
<dbReference type="eggNOG" id="COG1922">
    <property type="taxonomic scope" value="Bacteria"/>
</dbReference>
<dbReference type="Proteomes" id="UP000000268">
    <property type="component" value="Chromosome"/>
</dbReference>
<dbReference type="KEGG" id="amr:AM1_0779"/>
<gene>
    <name evidence="1" type="ordered locus">AM1_0779</name>
</gene>
<sequence>MKKVLAHINLKKKEFAQLPLFEFLQDQTIDPRQRLAFAPCIAPFAMSFGELNRNVFRVEPTTDEIQKIINVHTYEDDHHWPWLLSDMEKLRFNPTLSFNQSLEFLWNQQTVNARAAAYYLYNATYKASPVRKFTIIEATESTGNILLANSAMPAHELSQETNDDYEYFGAGHLEVDTGHTFCSTESRQVIEAVELSEEERDAAIVAVDQTFDVFTNLMNELLAFAQQANIQPEAPLEHEYLDYLKGVNHNNLYTDRQPTSAPSIPVNTNLKPLGCYLLEANLVTHAQLEEVLQEQQSDHKPIGNLLAEKGWIHQNTVEYMMKNIIQPHRKYQQQASIINVG</sequence>
<dbReference type="OrthoDB" id="4653716at2"/>
<evidence type="ECO:0000313" key="1">
    <source>
        <dbReference type="EMBL" id="ABW25823.1"/>
    </source>
</evidence>
<dbReference type="InterPro" id="IPR037257">
    <property type="entry name" value="T2SS_E_N_sf"/>
</dbReference>
<dbReference type="InterPro" id="IPR016084">
    <property type="entry name" value="Haem_Oase-like_multi-hlx"/>
</dbReference>
<dbReference type="SUPFAM" id="SSF160246">
    <property type="entry name" value="EspE N-terminal domain-like"/>
    <property type="match status" value="1"/>
</dbReference>
<reference evidence="1 2" key="1">
    <citation type="journal article" date="2008" name="Proc. Natl. Acad. Sci. U.S.A.">
        <title>Niche adaptation and genome expansion in the chlorophyll d-producing cyanobacterium Acaryochloris marina.</title>
        <authorList>
            <person name="Swingley W.D."/>
            <person name="Chen M."/>
            <person name="Cheung P.C."/>
            <person name="Conrad A.L."/>
            <person name="Dejesa L.C."/>
            <person name="Hao J."/>
            <person name="Honchak B.M."/>
            <person name="Karbach L.E."/>
            <person name="Kurdoglu A."/>
            <person name="Lahiri S."/>
            <person name="Mastrian S.D."/>
            <person name="Miyashita H."/>
            <person name="Page L."/>
            <person name="Ramakrishna P."/>
            <person name="Satoh S."/>
            <person name="Sattley W.M."/>
            <person name="Shimada Y."/>
            <person name="Taylor H.L."/>
            <person name="Tomo T."/>
            <person name="Tsuchiya T."/>
            <person name="Wang Z.T."/>
            <person name="Raymond J."/>
            <person name="Mimuro M."/>
            <person name="Blankenship R.E."/>
            <person name="Touchman J.W."/>
        </authorList>
    </citation>
    <scope>NUCLEOTIDE SEQUENCE [LARGE SCALE GENOMIC DNA]</scope>
    <source>
        <strain evidence="2">MBIC 11017</strain>
    </source>
</reference>
<evidence type="ECO:0000313" key="2">
    <source>
        <dbReference type="Proteomes" id="UP000000268"/>
    </source>
</evidence>
<dbReference type="EMBL" id="CP000828">
    <property type="protein sequence ID" value="ABW25823.1"/>
    <property type="molecule type" value="Genomic_DNA"/>
</dbReference>
<protein>
    <submittedName>
        <fullName evidence="1">Uncharacterized protein</fullName>
    </submittedName>
</protein>
<dbReference type="STRING" id="329726.AM1_0779"/>
<dbReference type="AlphaFoldDB" id="B0CFD6"/>
<name>B0CFD6_ACAM1</name>
<dbReference type="Gene3D" id="1.20.910.10">
    <property type="entry name" value="Heme oxygenase-like"/>
    <property type="match status" value="1"/>
</dbReference>
<dbReference type="eggNOG" id="COG2072">
    <property type="taxonomic scope" value="Bacteria"/>
</dbReference>
<organism evidence="1 2">
    <name type="scientific">Acaryochloris marina (strain MBIC 11017)</name>
    <dbReference type="NCBI Taxonomy" id="329726"/>
    <lineage>
        <taxon>Bacteria</taxon>
        <taxon>Bacillati</taxon>
        <taxon>Cyanobacteriota</taxon>
        <taxon>Cyanophyceae</taxon>
        <taxon>Acaryochloridales</taxon>
        <taxon>Acaryochloridaceae</taxon>
        <taxon>Acaryochloris</taxon>
    </lineage>
</organism>